<organism evidence="2 3">
    <name type="scientific">Rhodococcus opacus</name>
    <name type="common">Nocardia opaca</name>
    <dbReference type="NCBI Taxonomy" id="37919"/>
    <lineage>
        <taxon>Bacteria</taxon>
        <taxon>Bacillati</taxon>
        <taxon>Actinomycetota</taxon>
        <taxon>Actinomycetes</taxon>
        <taxon>Mycobacteriales</taxon>
        <taxon>Nocardiaceae</taxon>
        <taxon>Rhodococcus</taxon>
    </lineage>
</organism>
<proteinExistence type="predicted"/>
<dbReference type="RefSeq" id="WP_105419157.1">
    <property type="nucleotide sequence ID" value="NZ_PUIO01000038.1"/>
</dbReference>
<evidence type="ECO:0000313" key="2">
    <source>
        <dbReference type="EMBL" id="PQP20854.1"/>
    </source>
</evidence>
<dbReference type="Proteomes" id="UP000239290">
    <property type="component" value="Unassembled WGS sequence"/>
</dbReference>
<reference evidence="3" key="1">
    <citation type="submission" date="2018-02" db="EMBL/GenBank/DDBJ databases">
        <title>Draft genome sequencing of Rhodococcus opacus KU647198.</title>
        <authorList>
            <person name="Zheng B.-X."/>
        </authorList>
    </citation>
    <scope>NUCLEOTIDE SEQUENCE [LARGE SCALE GENOMIC DNA]</scope>
    <source>
        <strain evidence="3">04-OD7</strain>
    </source>
</reference>
<evidence type="ECO:0000313" key="3">
    <source>
        <dbReference type="Proteomes" id="UP000239290"/>
    </source>
</evidence>
<dbReference type="Gene3D" id="3.40.50.720">
    <property type="entry name" value="NAD(P)-binding Rossmann-like Domain"/>
    <property type="match status" value="1"/>
</dbReference>
<name>A0A2S8J1B4_RHOOP</name>
<gene>
    <name evidence="2" type="ORF">C5613_27160</name>
</gene>
<dbReference type="SUPFAM" id="SSF51735">
    <property type="entry name" value="NAD(P)-binding Rossmann-fold domains"/>
    <property type="match status" value="1"/>
</dbReference>
<dbReference type="PANTHER" id="PTHR15020:SF50">
    <property type="entry name" value="UPF0659 PROTEIN YMR090W"/>
    <property type="match status" value="1"/>
</dbReference>
<dbReference type="CDD" id="cd05243">
    <property type="entry name" value="SDR_a5"/>
    <property type="match status" value="1"/>
</dbReference>
<dbReference type="InterPro" id="IPR036291">
    <property type="entry name" value="NAD(P)-bd_dom_sf"/>
</dbReference>
<evidence type="ECO:0000259" key="1">
    <source>
        <dbReference type="Pfam" id="PF13460"/>
    </source>
</evidence>
<dbReference type="PANTHER" id="PTHR15020">
    <property type="entry name" value="FLAVIN REDUCTASE-RELATED"/>
    <property type="match status" value="1"/>
</dbReference>
<dbReference type="Pfam" id="PF13460">
    <property type="entry name" value="NAD_binding_10"/>
    <property type="match status" value="1"/>
</dbReference>
<protein>
    <submittedName>
        <fullName evidence="2">NAD(P)-dependent oxidoreductase</fullName>
    </submittedName>
</protein>
<sequence length="293" mass="30598">MIILVAGGTGRLGSLVVHRLAARGHRVRVLTRDPASAAATGLAAERVQTVTGDVRDATSLQPAADGVDLVISAVHGLTGPGRVTPASVDRDGSINLVDAARAAGAEFVLVSAIGTTANHPIGLFRMKAVAEHYLQTSGVPWTIVRSTAFAELYLDLLAQSAGRSGRPVIFGRGDNPINFVATDDVAALIELAALDASTRGQLFEIGGPRNLTFGELTKVLGNRIGDNAVRARHVPRLVLRALAATGHLCPTAPARLAELALYMDTADMTFDSSPLHDRYPQLPATNVADAISP</sequence>
<dbReference type="InterPro" id="IPR016040">
    <property type="entry name" value="NAD(P)-bd_dom"/>
</dbReference>
<comment type="caution">
    <text evidence="2">The sequence shown here is derived from an EMBL/GenBank/DDBJ whole genome shotgun (WGS) entry which is preliminary data.</text>
</comment>
<dbReference type="EMBL" id="PUIO01000038">
    <property type="protein sequence ID" value="PQP20854.1"/>
    <property type="molecule type" value="Genomic_DNA"/>
</dbReference>
<feature type="domain" description="NAD(P)-binding" evidence="1">
    <location>
        <begin position="7"/>
        <end position="150"/>
    </location>
</feature>
<accession>A0A2S8J1B4</accession>
<dbReference type="AlphaFoldDB" id="A0A2S8J1B4"/>